<dbReference type="InterPro" id="IPR027417">
    <property type="entry name" value="P-loop_NTPase"/>
</dbReference>
<dbReference type="SUPFAM" id="SSF52540">
    <property type="entry name" value="P-loop containing nucleoside triphosphate hydrolases"/>
    <property type="match status" value="1"/>
</dbReference>
<protein>
    <recommendedName>
        <fullName evidence="4">Sulfotransferase</fullName>
    </recommendedName>
</protein>
<dbReference type="GO" id="GO:0008476">
    <property type="term" value="F:protein-tyrosine sulfotransferase activity"/>
    <property type="evidence" value="ECO:0007669"/>
    <property type="project" value="InterPro"/>
</dbReference>
<dbReference type="PANTHER" id="PTHR12788:SF10">
    <property type="entry name" value="PROTEIN-TYROSINE SULFOTRANSFERASE"/>
    <property type="match status" value="1"/>
</dbReference>
<dbReference type="AlphaFoldDB" id="A0A0P0CF58"/>
<name>A0A0P0CF58_9FLAO</name>
<evidence type="ECO:0000313" key="2">
    <source>
        <dbReference type="EMBL" id="ALJ04761.1"/>
    </source>
</evidence>
<dbReference type="PANTHER" id="PTHR12788">
    <property type="entry name" value="PROTEIN-TYROSINE SULFOTRANSFERASE 2"/>
    <property type="match status" value="1"/>
</dbReference>
<keyword evidence="1" id="KW-0808">Transferase</keyword>
<gene>
    <name evidence="2" type="ORF">APS56_06320</name>
</gene>
<evidence type="ECO:0000256" key="1">
    <source>
        <dbReference type="ARBA" id="ARBA00022679"/>
    </source>
</evidence>
<proteinExistence type="predicted"/>
<dbReference type="Pfam" id="PF13469">
    <property type="entry name" value="Sulfotransfer_3"/>
    <property type="match status" value="1"/>
</dbReference>
<sequence length="350" mass="40769">MSYFIIFFNIMKQIKAIQIIGTQRSGSNLLRVMLNQIQEIDAPHPPHILQRFYPLLAKYGDLDDELSFINLIDDVCKLIEKNPVPWEGFKLDREIIQQQCSSNTLHEIFRVIYHLKAMHSNASFWCCKSMSNINYVESIEASGIKPFYIHLYRDGRDVALSFKKAIVGPKHIYHIAKKWKEEQELCIQLKINIDKGRFISICYEDLIKNPEHILKQLCAFLKIPFSNTMLNYYKSDESIKTALSGKMWANISQPILKNNYNKFLEEMDTVDLSLFENIAGNTLIKLNYKLYSNGDYKSISKEDMEAYHVENELLKQKSLLNADKEDLSKKSSQLQLLKDIENRIIVKAVQ</sequence>
<dbReference type="InterPro" id="IPR026634">
    <property type="entry name" value="TPST-like"/>
</dbReference>
<organism evidence="2 3">
    <name type="scientific">Pseudalgibacter alginicilyticus</name>
    <dbReference type="NCBI Taxonomy" id="1736674"/>
    <lineage>
        <taxon>Bacteria</taxon>
        <taxon>Pseudomonadati</taxon>
        <taxon>Bacteroidota</taxon>
        <taxon>Flavobacteriia</taxon>
        <taxon>Flavobacteriales</taxon>
        <taxon>Flavobacteriaceae</taxon>
        <taxon>Pseudalgibacter</taxon>
    </lineage>
</organism>
<dbReference type="EMBL" id="CP012898">
    <property type="protein sequence ID" value="ALJ04761.1"/>
    <property type="molecule type" value="Genomic_DNA"/>
</dbReference>
<dbReference type="STRING" id="1736674.APS56_06320"/>
<evidence type="ECO:0000313" key="3">
    <source>
        <dbReference type="Proteomes" id="UP000057981"/>
    </source>
</evidence>
<evidence type="ECO:0008006" key="4">
    <source>
        <dbReference type="Google" id="ProtNLM"/>
    </source>
</evidence>
<accession>A0A0P0CF58</accession>
<dbReference type="Gene3D" id="3.40.50.300">
    <property type="entry name" value="P-loop containing nucleotide triphosphate hydrolases"/>
    <property type="match status" value="1"/>
</dbReference>
<dbReference type="Proteomes" id="UP000057981">
    <property type="component" value="Chromosome"/>
</dbReference>
<dbReference type="KEGG" id="ahz:APS56_06320"/>
<reference evidence="2 3" key="1">
    <citation type="submission" date="2015-10" db="EMBL/GenBank/DDBJ databases">
        <authorList>
            <person name="Gilbert D.G."/>
        </authorList>
    </citation>
    <scope>NUCLEOTIDE SEQUENCE [LARGE SCALE GENOMIC DNA]</scope>
    <source>
        <strain evidence="3">HZ-22</strain>
    </source>
</reference>
<keyword evidence="3" id="KW-1185">Reference proteome</keyword>